<gene>
    <name evidence="8" type="ORF">Syun_023063</name>
</gene>
<dbReference type="GO" id="GO:0005763">
    <property type="term" value="C:mitochondrial small ribosomal subunit"/>
    <property type="evidence" value="ECO:0007669"/>
    <property type="project" value="TreeGrafter"/>
</dbReference>
<keyword evidence="6" id="KW-0687">Ribonucleoprotein</keyword>
<dbReference type="GO" id="GO:0003735">
    <property type="term" value="F:structural constituent of ribosome"/>
    <property type="evidence" value="ECO:0007669"/>
    <property type="project" value="TreeGrafter"/>
</dbReference>
<sequence length="83" mass="9501">MKGVDSMAMPEGSTLYDLIQTGITHTHAFVGVLVWLRKELSLVKDIPVLIAIDQVRLKNAVTLSIFLFQSSYYLDNHMMHKYF</sequence>
<evidence type="ECO:0000256" key="1">
    <source>
        <dbReference type="ARBA" id="ARBA00004173"/>
    </source>
</evidence>
<evidence type="ECO:0000313" key="8">
    <source>
        <dbReference type="EMBL" id="KAK9107052.1"/>
    </source>
</evidence>
<comment type="similarity">
    <text evidence="2">Belongs to the mitochondrion-specific ribosomal protein mS29 family.</text>
</comment>
<dbReference type="PANTHER" id="PTHR12810:SF0">
    <property type="entry name" value="SMALL RIBOSOMAL SUBUNIT PROTEIN MS29"/>
    <property type="match status" value="1"/>
</dbReference>
<dbReference type="Proteomes" id="UP001420932">
    <property type="component" value="Unassembled WGS sequence"/>
</dbReference>
<evidence type="ECO:0000256" key="6">
    <source>
        <dbReference type="ARBA" id="ARBA00023274"/>
    </source>
</evidence>
<organism evidence="8 9">
    <name type="scientific">Stephania yunnanensis</name>
    <dbReference type="NCBI Taxonomy" id="152371"/>
    <lineage>
        <taxon>Eukaryota</taxon>
        <taxon>Viridiplantae</taxon>
        <taxon>Streptophyta</taxon>
        <taxon>Embryophyta</taxon>
        <taxon>Tracheophyta</taxon>
        <taxon>Spermatophyta</taxon>
        <taxon>Magnoliopsida</taxon>
        <taxon>Ranunculales</taxon>
        <taxon>Menispermaceae</taxon>
        <taxon>Menispermoideae</taxon>
        <taxon>Cissampelideae</taxon>
        <taxon>Stephania</taxon>
    </lineage>
</organism>
<evidence type="ECO:0000256" key="5">
    <source>
        <dbReference type="ARBA" id="ARBA00023128"/>
    </source>
</evidence>
<comment type="subcellular location">
    <subcellularLocation>
        <location evidence="1">Mitochondrion</location>
    </subcellularLocation>
</comment>
<keyword evidence="3" id="KW-0809">Transit peptide</keyword>
<keyword evidence="5" id="KW-0496">Mitochondrion</keyword>
<dbReference type="EMBL" id="JBBNAF010000010">
    <property type="protein sequence ID" value="KAK9107052.1"/>
    <property type="molecule type" value="Genomic_DNA"/>
</dbReference>
<reference evidence="8 9" key="1">
    <citation type="submission" date="2024-01" db="EMBL/GenBank/DDBJ databases">
        <title>Genome assemblies of Stephania.</title>
        <authorList>
            <person name="Yang L."/>
        </authorList>
    </citation>
    <scope>NUCLEOTIDE SEQUENCE [LARGE SCALE GENOMIC DNA]</scope>
    <source>
        <strain evidence="8">YNDBR</strain>
        <tissue evidence="8">Leaf</tissue>
    </source>
</reference>
<evidence type="ECO:0000256" key="3">
    <source>
        <dbReference type="ARBA" id="ARBA00022946"/>
    </source>
</evidence>
<evidence type="ECO:0000256" key="2">
    <source>
        <dbReference type="ARBA" id="ARBA00009863"/>
    </source>
</evidence>
<accession>A0AAP0I1Z8</accession>
<evidence type="ECO:0000256" key="7">
    <source>
        <dbReference type="ARBA" id="ARBA00035140"/>
    </source>
</evidence>
<comment type="caution">
    <text evidence="8">The sequence shown here is derived from an EMBL/GenBank/DDBJ whole genome shotgun (WGS) entry which is preliminary data.</text>
</comment>
<evidence type="ECO:0000256" key="4">
    <source>
        <dbReference type="ARBA" id="ARBA00022980"/>
    </source>
</evidence>
<dbReference type="InterPro" id="IPR019368">
    <property type="entry name" value="Ribosomal_mS29"/>
</dbReference>
<name>A0AAP0I1Z8_9MAGN</name>
<dbReference type="PANTHER" id="PTHR12810">
    <property type="entry name" value="MITOCHONDRIAL 28S RIBOSOMAL PROTEIN S29"/>
    <property type="match status" value="1"/>
</dbReference>
<dbReference type="AlphaFoldDB" id="A0AAP0I1Z8"/>
<protein>
    <recommendedName>
        <fullName evidence="7">Small ribosomal subunit protein mS29</fullName>
    </recommendedName>
</protein>
<keyword evidence="9" id="KW-1185">Reference proteome</keyword>
<proteinExistence type="inferred from homology"/>
<keyword evidence="4" id="KW-0689">Ribosomal protein</keyword>
<evidence type="ECO:0000313" key="9">
    <source>
        <dbReference type="Proteomes" id="UP001420932"/>
    </source>
</evidence>